<dbReference type="InterPro" id="IPR045091">
    <property type="entry name" value="Mad2-like"/>
</dbReference>
<dbReference type="OrthoDB" id="21254at2759"/>
<dbReference type="STRING" id="5539.A0A3E2HF97"/>
<keyword evidence="5" id="KW-1185">Reference proteome</keyword>
<feature type="compositionally biased region" description="Pro residues" evidence="2">
    <location>
        <begin position="172"/>
        <end position="183"/>
    </location>
</feature>
<dbReference type="GO" id="GO:0016035">
    <property type="term" value="C:zeta DNA polymerase complex"/>
    <property type="evidence" value="ECO:0007669"/>
    <property type="project" value="TreeGrafter"/>
</dbReference>
<reference evidence="4 5" key="1">
    <citation type="submission" date="2018-05" db="EMBL/GenBank/DDBJ databases">
        <title>Draft genome sequence of Scytalidium lignicola DSM 105466, a ubiquitous saprotrophic fungus.</title>
        <authorList>
            <person name="Buettner E."/>
            <person name="Gebauer A.M."/>
            <person name="Hofrichter M."/>
            <person name="Liers C."/>
            <person name="Kellner H."/>
        </authorList>
    </citation>
    <scope>NUCLEOTIDE SEQUENCE [LARGE SCALE GENOMIC DNA]</scope>
    <source>
        <strain evidence="4 5">DSM 105466</strain>
    </source>
</reference>
<comment type="caution">
    <text evidence="4">The sequence shown here is derived from an EMBL/GenBank/DDBJ whole genome shotgun (WGS) entry which is preliminary data.</text>
</comment>
<dbReference type="PROSITE" id="PS50815">
    <property type="entry name" value="HORMA"/>
    <property type="match status" value="1"/>
</dbReference>
<evidence type="ECO:0000313" key="5">
    <source>
        <dbReference type="Proteomes" id="UP000258309"/>
    </source>
</evidence>
<dbReference type="SUPFAM" id="SSF56019">
    <property type="entry name" value="The spindle assembly checkpoint protein mad2"/>
    <property type="match status" value="1"/>
</dbReference>
<feature type="non-terminal residue" evidence="4">
    <location>
        <position position="1"/>
    </location>
</feature>
<feature type="region of interest" description="Disordered" evidence="2">
    <location>
        <begin position="172"/>
        <end position="202"/>
    </location>
</feature>
<comment type="similarity">
    <text evidence="1">Belongs to the MAD2 family.</text>
</comment>
<dbReference type="InterPro" id="IPR036570">
    <property type="entry name" value="HORMA_dom_sf"/>
</dbReference>
<protein>
    <recommendedName>
        <fullName evidence="3">HORMA domain-containing protein</fullName>
    </recommendedName>
</protein>
<accession>A0A3E2HF97</accession>
<dbReference type="Proteomes" id="UP000258309">
    <property type="component" value="Unassembled WGS sequence"/>
</dbReference>
<dbReference type="Pfam" id="PF02301">
    <property type="entry name" value="HORMA"/>
    <property type="match status" value="1"/>
</dbReference>
<feature type="domain" description="HORMA" evidence="3">
    <location>
        <begin position="11"/>
        <end position="225"/>
    </location>
</feature>
<sequence>MAALPILNTYQSLITTFSDFLTVAIHTILYERNLYPATTFLSTRKYNLPVRQNRHPKVCKWIQDAVAAVEGQMIKGAVSRVVVVIYSPQLEVLERFLFDVSSFPSVPANEIFTPLEREGGDGEGDEVKISLVDIEEQLRATIRKLAVCGGKLGPLPEGCTYTVAVELKDKAPPPIGHPQPWVPSEPSLQTGEKGKSGRIGSDLGGIVTTPIRSVEAGEFLLESWIEEGSAKRRESGSGISDVQY</sequence>
<gene>
    <name evidence="4" type="ORF">B7463_g4247</name>
</gene>
<dbReference type="AlphaFoldDB" id="A0A3E2HF97"/>
<dbReference type="PANTHER" id="PTHR11842:SF10">
    <property type="entry name" value="MITOTIC SPINDLE ASSEMBLY CHECKPOINT PROTEIN MAD2B"/>
    <property type="match status" value="1"/>
</dbReference>
<evidence type="ECO:0000259" key="3">
    <source>
        <dbReference type="PROSITE" id="PS50815"/>
    </source>
</evidence>
<feature type="non-terminal residue" evidence="4">
    <location>
        <position position="244"/>
    </location>
</feature>
<dbReference type="OMA" id="KEEQTWI"/>
<dbReference type="EMBL" id="NCSJ02000062">
    <property type="protein sequence ID" value="RFU32069.1"/>
    <property type="molecule type" value="Genomic_DNA"/>
</dbReference>
<name>A0A3E2HF97_SCYLI</name>
<evidence type="ECO:0000256" key="1">
    <source>
        <dbReference type="ARBA" id="ARBA00010348"/>
    </source>
</evidence>
<evidence type="ECO:0000256" key="2">
    <source>
        <dbReference type="SAM" id="MobiDB-lite"/>
    </source>
</evidence>
<proteinExistence type="inferred from homology"/>
<dbReference type="InterPro" id="IPR003511">
    <property type="entry name" value="HORMA_dom"/>
</dbReference>
<organism evidence="4 5">
    <name type="scientific">Scytalidium lignicola</name>
    <name type="common">Hyphomycete</name>
    <dbReference type="NCBI Taxonomy" id="5539"/>
    <lineage>
        <taxon>Eukaryota</taxon>
        <taxon>Fungi</taxon>
        <taxon>Dikarya</taxon>
        <taxon>Ascomycota</taxon>
        <taxon>Pezizomycotina</taxon>
        <taxon>Leotiomycetes</taxon>
        <taxon>Leotiomycetes incertae sedis</taxon>
        <taxon>Scytalidium</taxon>
    </lineage>
</organism>
<dbReference type="PANTHER" id="PTHR11842">
    <property type="entry name" value="MITOTIC SPINDLE ASSEMBLY CHECKPOINT PROTEIN MAD2"/>
    <property type="match status" value="1"/>
</dbReference>
<dbReference type="Gene3D" id="3.30.900.10">
    <property type="entry name" value="HORMA domain"/>
    <property type="match status" value="1"/>
</dbReference>
<evidence type="ECO:0000313" key="4">
    <source>
        <dbReference type="EMBL" id="RFU32069.1"/>
    </source>
</evidence>